<organism evidence="3 4">
    <name type="scientific">Flavihumibacter stibioxidans</name>
    <dbReference type="NCBI Taxonomy" id="1834163"/>
    <lineage>
        <taxon>Bacteria</taxon>
        <taxon>Pseudomonadati</taxon>
        <taxon>Bacteroidota</taxon>
        <taxon>Chitinophagia</taxon>
        <taxon>Chitinophagales</taxon>
        <taxon>Chitinophagaceae</taxon>
        <taxon>Flavihumibacter</taxon>
    </lineage>
</organism>
<protein>
    <recommendedName>
        <fullName evidence="5">ADP-ribosylglycohydrolase</fullName>
    </recommendedName>
</protein>
<evidence type="ECO:0000256" key="1">
    <source>
        <dbReference type="ARBA" id="ARBA00010702"/>
    </source>
</evidence>
<sequence>MISNSQHLSAAVWGFVIGDALGVPVEFNHRDALKDRPVTDMMGWGTYHQPPGTWSDDSSMMLCTLENLREQGSMTTLADKFVRWYRDAYMTPHNEVFDIGNTTRAAIQQLINGTPWQQSGITEERIACGNGTLMRSLPFAFFDAYIQLPAAAEKYNLLSRAGSITHAHPLPNTCCFFYVELLVALSRGLSPEKALNISRQQTRELVRLQPDSGDSLLQKMHRILEADFTTIPESDIRSGGYVIHTLEAVLWCWLHGKGFRDTILMAVNLGDDTDTVAALTGGIAGLLYGVDEEWKAGIANPALVEQLLKF</sequence>
<comment type="caution">
    <text evidence="3">The sequence shown here is derived from an EMBL/GenBank/DDBJ whole genome shotgun (WGS) entry which is preliminary data.</text>
</comment>
<gene>
    <name evidence="3" type="ORF">BC349_10825</name>
</gene>
<dbReference type="PANTHER" id="PTHR16222:SF24">
    <property type="entry name" value="ADP-RIBOSYLHYDROLASE ARH3"/>
    <property type="match status" value="1"/>
</dbReference>
<dbReference type="InterPro" id="IPR036705">
    <property type="entry name" value="Ribosyl_crysJ1_sf"/>
</dbReference>
<dbReference type="Pfam" id="PF03747">
    <property type="entry name" value="ADP_ribosyl_GH"/>
    <property type="match status" value="1"/>
</dbReference>
<evidence type="ECO:0000313" key="3">
    <source>
        <dbReference type="EMBL" id="MBC6491530.1"/>
    </source>
</evidence>
<dbReference type="PANTHER" id="PTHR16222">
    <property type="entry name" value="ADP-RIBOSYLGLYCOHYDROLASE"/>
    <property type="match status" value="1"/>
</dbReference>
<dbReference type="Proteomes" id="UP000765802">
    <property type="component" value="Unassembled WGS sequence"/>
</dbReference>
<dbReference type="EMBL" id="MBUA01000012">
    <property type="protein sequence ID" value="MBC6491530.1"/>
    <property type="molecule type" value="Genomic_DNA"/>
</dbReference>
<dbReference type="Gene3D" id="1.10.4080.10">
    <property type="entry name" value="ADP-ribosylation/Crystallin J1"/>
    <property type="match status" value="1"/>
</dbReference>
<keyword evidence="2" id="KW-0378">Hydrolase</keyword>
<proteinExistence type="inferred from homology"/>
<evidence type="ECO:0008006" key="5">
    <source>
        <dbReference type="Google" id="ProtNLM"/>
    </source>
</evidence>
<evidence type="ECO:0000256" key="2">
    <source>
        <dbReference type="ARBA" id="ARBA00022801"/>
    </source>
</evidence>
<reference evidence="3 4" key="1">
    <citation type="submission" date="2016-07" db="EMBL/GenBank/DDBJ databases">
        <title>Genome analysis of Flavihumibacter stibioxidans YS-17.</title>
        <authorList>
            <person name="Shi K."/>
            <person name="Han Y."/>
            <person name="Wang G."/>
        </authorList>
    </citation>
    <scope>NUCLEOTIDE SEQUENCE [LARGE SCALE GENOMIC DNA]</scope>
    <source>
        <strain evidence="3 4">YS-17</strain>
    </source>
</reference>
<evidence type="ECO:0000313" key="4">
    <source>
        <dbReference type="Proteomes" id="UP000765802"/>
    </source>
</evidence>
<dbReference type="RefSeq" id="WP_187256809.1">
    <property type="nucleotide sequence ID" value="NZ_JBHULF010000014.1"/>
</dbReference>
<dbReference type="InterPro" id="IPR050792">
    <property type="entry name" value="ADP-ribosylglycohydrolase"/>
</dbReference>
<name>A0ABR7M9X9_9BACT</name>
<keyword evidence="4" id="KW-1185">Reference proteome</keyword>
<accession>A0ABR7M9X9</accession>
<dbReference type="InterPro" id="IPR005502">
    <property type="entry name" value="Ribosyl_crysJ1"/>
</dbReference>
<comment type="similarity">
    <text evidence="1">Belongs to the ADP-ribosylglycohydrolase family.</text>
</comment>
<dbReference type="SUPFAM" id="SSF101478">
    <property type="entry name" value="ADP-ribosylglycohydrolase"/>
    <property type="match status" value="1"/>
</dbReference>